<reference evidence="2 3" key="1">
    <citation type="submission" date="2015-10" db="EMBL/GenBank/DDBJ databases">
        <title>Candidatus Desulfofervidus auxilii, a hydrogenotrophic sulfate-reducing bacterium involved in the thermophilic anaerobic oxidation of methane.</title>
        <authorList>
            <person name="Krukenberg V."/>
            <person name="Richter M."/>
            <person name="Wegener G."/>
        </authorList>
    </citation>
    <scope>NUCLEOTIDE SEQUENCE [LARGE SCALE GENOMIC DNA]</scope>
    <source>
        <strain evidence="2 3">HS1</strain>
    </source>
</reference>
<organism evidence="2 3">
    <name type="scientific">Desulfofervidus auxilii</name>
    <dbReference type="NCBI Taxonomy" id="1621989"/>
    <lineage>
        <taxon>Bacteria</taxon>
        <taxon>Pseudomonadati</taxon>
        <taxon>Thermodesulfobacteriota</taxon>
        <taxon>Candidatus Desulfofervidia</taxon>
        <taxon>Candidatus Desulfofervidales</taxon>
        <taxon>Candidatus Desulfofervidaceae</taxon>
        <taxon>Candidatus Desulfofervidus</taxon>
    </lineage>
</organism>
<proteinExistence type="inferred from homology"/>
<dbReference type="GO" id="GO:0006402">
    <property type="term" value="P:mRNA catabolic process"/>
    <property type="evidence" value="ECO:0007669"/>
    <property type="project" value="TreeGrafter"/>
</dbReference>
<evidence type="ECO:0000313" key="3">
    <source>
        <dbReference type="Proteomes" id="UP000070560"/>
    </source>
</evidence>
<dbReference type="GO" id="GO:0004521">
    <property type="term" value="F:RNA endonuclease activity"/>
    <property type="evidence" value="ECO:0007669"/>
    <property type="project" value="TreeGrafter"/>
</dbReference>
<comment type="similarity">
    <text evidence="1">Belongs to the PemK/MazF family.</text>
</comment>
<keyword evidence="1" id="KW-0540">Nuclease</keyword>
<gene>
    <name evidence="2" type="ORF">HS1_000257</name>
</gene>
<dbReference type="KEGG" id="daw:HS1_000257"/>
<dbReference type="Pfam" id="PF02452">
    <property type="entry name" value="PemK_toxin"/>
    <property type="match status" value="1"/>
</dbReference>
<dbReference type="GO" id="GO:0016787">
    <property type="term" value="F:hydrolase activity"/>
    <property type="evidence" value="ECO:0007669"/>
    <property type="project" value="UniProtKB-KW"/>
</dbReference>
<dbReference type="PIRSF" id="PIRSF033490">
    <property type="entry name" value="MazF"/>
    <property type="match status" value="1"/>
</dbReference>
<dbReference type="AlphaFoldDB" id="A0A7U4QIN4"/>
<dbReference type="GO" id="GO:0003677">
    <property type="term" value="F:DNA binding"/>
    <property type="evidence" value="ECO:0007669"/>
    <property type="project" value="InterPro"/>
</dbReference>
<dbReference type="InterPro" id="IPR003477">
    <property type="entry name" value="PemK-like"/>
</dbReference>
<keyword evidence="1" id="KW-0378">Hydrolase</keyword>
<evidence type="ECO:0000256" key="1">
    <source>
        <dbReference type="PIRNR" id="PIRNR033490"/>
    </source>
</evidence>
<keyword evidence="1" id="KW-0255">Endonuclease</keyword>
<comment type="function">
    <text evidence="1">Toxic component of a type II toxin-antitoxin (TA) system.</text>
</comment>
<dbReference type="SUPFAM" id="SSF50118">
    <property type="entry name" value="Cell growth inhibitor/plasmid maintenance toxic component"/>
    <property type="match status" value="1"/>
</dbReference>
<dbReference type="Proteomes" id="UP000070560">
    <property type="component" value="Chromosome"/>
</dbReference>
<accession>A0A7U4QIN4</accession>
<dbReference type="Gene3D" id="2.30.30.110">
    <property type="match status" value="1"/>
</dbReference>
<dbReference type="GO" id="GO:0016075">
    <property type="term" value="P:rRNA catabolic process"/>
    <property type="evidence" value="ECO:0007669"/>
    <property type="project" value="TreeGrafter"/>
</dbReference>
<sequence>MRIKRGDIVRIRLDPVEGSEQAGERPAVVISPDIINQHSPVIIVAAITSKKTDKIYPFEVLIHQPEGGLTKKSKVLLLHIRSIDKRRILGTYGSLSEVTLKKIDEALKK</sequence>
<dbReference type="PANTHER" id="PTHR33988">
    <property type="entry name" value="ENDORIBONUCLEASE MAZF-RELATED"/>
    <property type="match status" value="1"/>
</dbReference>
<dbReference type="EMBL" id="CP013015">
    <property type="protein sequence ID" value="AMM40063.1"/>
    <property type="molecule type" value="Genomic_DNA"/>
</dbReference>
<dbReference type="RefSeq" id="WP_066060367.1">
    <property type="nucleotide sequence ID" value="NZ_CP013015.1"/>
</dbReference>
<dbReference type="PANTHER" id="PTHR33988:SF2">
    <property type="entry name" value="ENDORIBONUCLEASE MAZF"/>
    <property type="match status" value="1"/>
</dbReference>
<protein>
    <recommendedName>
        <fullName evidence="1">mRNA interferase</fullName>
        <ecNumber evidence="1">3.1.-.-</ecNumber>
    </recommendedName>
</protein>
<evidence type="ECO:0000313" key="2">
    <source>
        <dbReference type="EMBL" id="AMM40063.1"/>
    </source>
</evidence>
<dbReference type="InterPro" id="IPR011067">
    <property type="entry name" value="Plasmid_toxin/cell-grow_inhib"/>
</dbReference>
<keyword evidence="3" id="KW-1185">Reference proteome</keyword>
<dbReference type="OrthoDB" id="9793906at2"/>
<name>A0A7U4QIN4_DESA2</name>
<dbReference type="EC" id="3.1.-.-" evidence="1"/>